<dbReference type="InterPro" id="IPR056981">
    <property type="entry name" value="HEAT_ULK4_RUNKEL"/>
</dbReference>
<feature type="compositionally biased region" description="Polar residues" evidence="8">
    <location>
        <begin position="475"/>
        <end position="485"/>
    </location>
</feature>
<dbReference type="SUPFAM" id="SSF56112">
    <property type="entry name" value="Protein kinase-like (PK-like)"/>
    <property type="match status" value="1"/>
</dbReference>
<evidence type="ECO:0000256" key="7">
    <source>
        <dbReference type="PROSITE-ProRule" id="PRU10141"/>
    </source>
</evidence>
<keyword evidence="3 7" id="KW-0547">Nucleotide-binding</keyword>
<dbReference type="InterPro" id="IPR000719">
    <property type="entry name" value="Prot_kinase_dom"/>
</dbReference>
<evidence type="ECO:0000256" key="4">
    <source>
        <dbReference type="ARBA" id="ARBA00022777"/>
    </source>
</evidence>
<dbReference type="InParanoid" id="A0A7J7E0Q6"/>
<feature type="compositionally biased region" description="Basic and acidic residues" evidence="8">
    <location>
        <begin position="300"/>
        <end position="314"/>
    </location>
</feature>
<feature type="compositionally biased region" description="Polar residues" evidence="8">
    <location>
        <begin position="448"/>
        <end position="457"/>
    </location>
</feature>
<dbReference type="Gene3D" id="1.25.10.10">
    <property type="entry name" value="Leucine-rich Repeat Variant"/>
    <property type="match status" value="1"/>
</dbReference>
<dbReference type="GO" id="GO:0008017">
    <property type="term" value="F:microtubule binding"/>
    <property type="evidence" value="ECO:0007669"/>
    <property type="project" value="InterPro"/>
</dbReference>
<dbReference type="GO" id="GO:0000914">
    <property type="term" value="P:phragmoplast assembly"/>
    <property type="evidence" value="ECO:0007669"/>
    <property type="project" value="InterPro"/>
</dbReference>
<dbReference type="InterPro" id="IPR056980">
    <property type="entry name" value="ARM_RUK"/>
</dbReference>
<dbReference type="Pfam" id="PF23606">
    <property type="entry name" value="HEAT_ULK4"/>
    <property type="match status" value="1"/>
</dbReference>
<evidence type="ECO:0000256" key="6">
    <source>
        <dbReference type="ARBA" id="ARBA00058225"/>
    </source>
</evidence>
<dbReference type="FunFam" id="3.30.200.20:FF:000042">
    <property type="entry name" value="Aurora kinase A"/>
    <property type="match status" value="1"/>
</dbReference>
<dbReference type="InterPro" id="IPR011009">
    <property type="entry name" value="Kinase-like_dom_sf"/>
</dbReference>
<keyword evidence="11" id="KW-1185">Reference proteome</keyword>
<feature type="region of interest" description="Disordered" evidence="8">
    <location>
        <begin position="283"/>
        <end position="351"/>
    </location>
</feature>
<dbReference type="InterPro" id="IPR011989">
    <property type="entry name" value="ARM-like"/>
</dbReference>
<dbReference type="InterPro" id="IPR016024">
    <property type="entry name" value="ARM-type_fold"/>
</dbReference>
<evidence type="ECO:0000256" key="3">
    <source>
        <dbReference type="ARBA" id="ARBA00022741"/>
    </source>
</evidence>
<gene>
    <name evidence="10" type="ORF">HS088_TW01G00138</name>
</gene>
<dbReference type="Gene3D" id="1.10.510.10">
    <property type="entry name" value="Transferase(Phosphotransferase) domain 1"/>
    <property type="match status" value="1"/>
</dbReference>
<feature type="domain" description="Protein kinase" evidence="9">
    <location>
        <begin position="4"/>
        <end position="257"/>
    </location>
</feature>
<feature type="compositionally biased region" description="Acidic residues" evidence="8">
    <location>
        <begin position="409"/>
        <end position="420"/>
    </location>
</feature>
<dbReference type="GO" id="GO:0005524">
    <property type="term" value="F:ATP binding"/>
    <property type="evidence" value="ECO:0007669"/>
    <property type="project" value="UniProtKB-UniRule"/>
</dbReference>
<proteinExistence type="inferred from homology"/>
<evidence type="ECO:0000259" key="9">
    <source>
        <dbReference type="PROSITE" id="PS50011"/>
    </source>
</evidence>
<feature type="compositionally biased region" description="Polar residues" evidence="8">
    <location>
        <begin position="421"/>
        <end position="440"/>
    </location>
</feature>
<dbReference type="InterPro" id="IPR044591">
    <property type="entry name" value="RUK"/>
</dbReference>
<accession>A0A7J7E0Q6</accession>
<dbReference type="SMART" id="SM00220">
    <property type="entry name" value="S_TKc"/>
    <property type="match status" value="1"/>
</dbReference>
<comment type="caution">
    <text evidence="10">The sequence shown here is derived from an EMBL/GenBank/DDBJ whole genome shotgun (WGS) entry which is preliminary data.</text>
</comment>
<dbReference type="PROSITE" id="PS00107">
    <property type="entry name" value="PROTEIN_KINASE_ATP"/>
    <property type="match status" value="1"/>
</dbReference>
<evidence type="ECO:0000256" key="5">
    <source>
        <dbReference type="ARBA" id="ARBA00022840"/>
    </source>
</evidence>
<reference evidence="10 11" key="1">
    <citation type="journal article" date="2020" name="Nat. Commun.">
        <title>Genome of Tripterygium wilfordii and identification of cytochrome P450 involved in triptolide biosynthesis.</title>
        <authorList>
            <person name="Tu L."/>
            <person name="Su P."/>
            <person name="Zhang Z."/>
            <person name="Gao L."/>
            <person name="Wang J."/>
            <person name="Hu T."/>
            <person name="Zhou J."/>
            <person name="Zhang Y."/>
            <person name="Zhao Y."/>
            <person name="Liu Y."/>
            <person name="Song Y."/>
            <person name="Tong Y."/>
            <person name="Lu Y."/>
            <person name="Yang J."/>
            <person name="Xu C."/>
            <person name="Jia M."/>
            <person name="Peters R.J."/>
            <person name="Huang L."/>
            <person name="Gao W."/>
        </authorList>
    </citation>
    <scope>NUCLEOTIDE SEQUENCE [LARGE SCALE GENOMIC DNA]</scope>
    <source>
        <strain evidence="11">cv. XIE 37</strain>
        <tissue evidence="10">Leaf</tissue>
    </source>
</reference>
<sequence>MNQYHVYEAIGRGKYSTVYKGRKKKTIEYFAIKSVDKSHKKKILYEVRILHSLDHTNVLKFYSWYETSAHLWLVLEYCVGGDLMSLLRQDGKLPEDSIHDLAYDLVSALQFLHSKGIIYCDLKPSNILLDENGHTKLCDFGLARKLSDISKIPSSVLPQAKRGTPCYMAPELFEDGGVHSYASDFWALGCVLYECYTGRPPFVGSEFTQLVKSIISDPTPPLPDAPTHTFVNLINSLLVKDPAERIRWAELCGHAFLQAKIHPVPLPPQPAFDNMIERYAKPCLPEHNGDRSSQNKTPPRHREKDMKGPTKHNENSVLGARGNVTPAKGTASGRKIQHKASGKGIEDKLRDPSCATQRVNVLRLSRIAKSNLQKENERENYRRPLANGSENDAEVKIENTDMELDFSENMEDEAHDESEVADNTSNTPECKSSGQYQNQGKVDEVDDNINQFDTTPVNIPASDESRTNEQESSSEHVNLATSPSSVSPQLKAQIIKESSGSVVDSETSKSANNLSQVLWHPSDSSVRPVMPNRKADKMLEAMPSLPFEALQASDFVKTSKDQLGSLNNKIIAIFSRNSSVGEKQNLIRYLEMLSNNADAANILTNGPIMPLLVKMLRLSKTSALRVQLASLIGLLIRHSTFIEDNLANSGILGSLCDGLRDKQEKVRRFSMAALGELLFYISTQNEHARENHPLESPSKDSRSASGWQVPNSLVSLVSSVLRKGEDDITQLYALRTIENICSQGGQWAARFTSQDVITNLCYIYRAPGKQESIRLTAGSCLARLVRFNPPSTQLVVDKLSFKDVASSLVKGSPREQQISLNLLSMALLGSHMSTNLGRYMLPLVEDKNLVPYLVSLIEQGSEVLRGKALVCVALLCKNGRRWLPHFFCSARLLSAVDRLVKEKDSHVQQCLNAFVHVVASTVPILLDTITGDIQQIMGGRRHAQMPALSSRAAPKTNINVFPVVLHLLGSSSFKHRLVSHQVLQQLANLVKVVETTFQGRDDFQITLLRILESISEDSPVIIDHSETFIREILPSLAILYKDNKDGDARFLCLKILFDVMVIFLNEPFEDEQRVEALKVIANIHFLPLYPIFIEDEDPIPMYAQKLLVMLIEFDYIKIRDILHLKTVQQCYEFLLGDLSSANVNNVKLCLALASAPEMETNILSQLKVVRRIGNLLEFVYAKDMEDFLEPTLCLCRAFLLRSLGSRKGFIYSKEPMLLDHGSSEAKGAFDQQQCIRDIMDFGGNVGVLLELSASREVNVADIASECVVLLLKAAPREAVTGFLTNLRKVNAILESWCRGIPHLLLQRMLHALGYSCRQYFSHAMILSISKLEISRIEAIVSELKTSDIPLASDASIVSLELLRLPRCI</sequence>
<dbReference type="PROSITE" id="PS50011">
    <property type="entry name" value="PROTEIN_KINASE_DOM"/>
    <property type="match status" value="1"/>
</dbReference>
<comment type="similarity">
    <text evidence="1">Belongs to the protein kinase superfamily. CAMK Ser/Thr protein kinase family. SNF1 subfamily.</text>
</comment>
<feature type="binding site" evidence="7">
    <location>
        <position position="33"/>
    </location>
    <ligand>
        <name>ATP</name>
        <dbReference type="ChEBI" id="CHEBI:30616"/>
    </ligand>
</feature>
<keyword evidence="5 7" id="KW-0067">ATP-binding</keyword>
<dbReference type="Proteomes" id="UP000593562">
    <property type="component" value="Unassembled WGS sequence"/>
</dbReference>
<feature type="region of interest" description="Disordered" evidence="8">
    <location>
        <begin position="373"/>
        <end position="397"/>
    </location>
</feature>
<dbReference type="FunFam" id="1.10.510.10:FF:000571">
    <property type="entry name" value="Maternal embryonic leucine zipper kinase"/>
    <property type="match status" value="1"/>
</dbReference>
<keyword evidence="4 10" id="KW-0418">Kinase</keyword>
<evidence type="ECO:0000256" key="1">
    <source>
        <dbReference type="ARBA" id="ARBA00006234"/>
    </source>
</evidence>
<comment type="function">
    <text evidence="6">CIPK serine-threonine protein kinases interact with CBL proteins. Binding of a CBL protein to the regulatory NAF domain of CIPK protein lead to the activation of the kinase in a calcium-dependent manner.</text>
</comment>
<organism evidence="10 11">
    <name type="scientific">Tripterygium wilfordii</name>
    <name type="common">Thunder God vine</name>
    <dbReference type="NCBI Taxonomy" id="458696"/>
    <lineage>
        <taxon>Eukaryota</taxon>
        <taxon>Viridiplantae</taxon>
        <taxon>Streptophyta</taxon>
        <taxon>Embryophyta</taxon>
        <taxon>Tracheophyta</taxon>
        <taxon>Spermatophyta</taxon>
        <taxon>Magnoliopsida</taxon>
        <taxon>eudicotyledons</taxon>
        <taxon>Gunneridae</taxon>
        <taxon>Pentapetalae</taxon>
        <taxon>rosids</taxon>
        <taxon>fabids</taxon>
        <taxon>Celastrales</taxon>
        <taxon>Celastraceae</taxon>
        <taxon>Tripterygium</taxon>
    </lineage>
</organism>
<dbReference type="FunCoup" id="A0A7J7E0Q6">
    <property type="interactions" value="2666"/>
</dbReference>
<name>A0A7J7E0Q6_TRIWF</name>
<dbReference type="Pfam" id="PF24970">
    <property type="entry name" value="ARM_RUK"/>
    <property type="match status" value="1"/>
</dbReference>
<feature type="region of interest" description="Disordered" evidence="8">
    <location>
        <begin position="409"/>
        <end position="485"/>
    </location>
</feature>
<keyword evidence="2" id="KW-0808">Transferase</keyword>
<feature type="compositionally biased region" description="Basic and acidic residues" evidence="8">
    <location>
        <begin position="373"/>
        <end position="382"/>
    </location>
</feature>
<dbReference type="InterPro" id="IPR008271">
    <property type="entry name" value="Ser/Thr_kinase_AS"/>
</dbReference>
<dbReference type="EMBL" id="JAAARO010000001">
    <property type="protein sequence ID" value="KAF5752230.1"/>
    <property type="molecule type" value="Genomic_DNA"/>
</dbReference>
<evidence type="ECO:0000313" key="10">
    <source>
        <dbReference type="EMBL" id="KAF5752230.1"/>
    </source>
</evidence>
<dbReference type="CDD" id="cd14010">
    <property type="entry name" value="STKc_ULK4"/>
    <property type="match status" value="1"/>
</dbReference>
<dbReference type="PANTHER" id="PTHR46562">
    <property type="entry name" value="SERINE/THREONINE-KINASE ULK4-LIKE PROTEIN-RELATED"/>
    <property type="match status" value="1"/>
</dbReference>
<dbReference type="GO" id="GO:0004672">
    <property type="term" value="F:protein kinase activity"/>
    <property type="evidence" value="ECO:0007669"/>
    <property type="project" value="InterPro"/>
</dbReference>
<dbReference type="PANTHER" id="PTHR46562:SF1">
    <property type="entry name" value="SERINE_THREONINE-PROTEIN KINASE ULK4"/>
    <property type="match status" value="1"/>
</dbReference>
<evidence type="ECO:0000313" key="11">
    <source>
        <dbReference type="Proteomes" id="UP000593562"/>
    </source>
</evidence>
<dbReference type="PROSITE" id="PS00108">
    <property type="entry name" value="PROTEIN_KINASE_ST"/>
    <property type="match status" value="1"/>
</dbReference>
<dbReference type="InterPro" id="IPR017441">
    <property type="entry name" value="Protein_kinase_ATP_BS"/>
</dbReference>
<evidence type="ECO:0000256" key="8">
    <source>
        <dbReference type="SAM" id="MobiDB-lite"/>
    </source>
</evidence>
<dbReference type="OrthoDB" id="24822at2759"/>
<dbReference type="Pfam" id="PF00069">
    <property type="entry name" value="Pkinase"/>
    <property type="match status" value="1"/>
</dbReference>
<protein>
    <submittedName>
        <fullName evidence="10">Serine/threonine-protein kinase ULK4</fullName>
    </submittedName>
</protein>
<dbReference type="SUPFAM" id="SSF48371">
    <property type="entry name" value="ARM repeat"/>
    <property type="match status" value="1"/>
</dbReference>
<evidence type="ECO:0000256" key="2">
    <source>
        <dbReference type="ARBA" id="ARBA00022679"/>
    </source>
</evidence>